<dbReference type="Gene3D" id="3.40.30.10">
    <property type="entry name" value="Glutaredoxin"/>
    <property type="match status" value="1"/>
</dbReference>
<dbReference type="FunFam" id="3.40.30.10:FF:000026">
    <property type="entry name" value="Glutaredoxin 2"/>
    <property type="match status" value="1"/>
</dbReference>
<organism evidence="9">
    <name type="scientific">Rhodotorula toruloides</name>
    <name type="common">Yeast</name>
    <name type="synonym">Rhodosporidium toruloides</name>
    <dbReference type="NCBI Taxonomy" id="5286"/>
    <lineage>
        <taxon>Eukaryota</taxon>
        <taxon>Fungi</taxon>
        <taxon>Dikarya</taxon>
        <taxon>Basidiomycota</taxon>
        <taxon>Pucciniomycotina</taxon>
        <taxon>Microbotryomycetes</taxon>
        <taxon>Sporidiobolales</taxon>
        <taxon>Sporidiobolaceae</taxon>
        <taxon>Rhodotorula</taxon>
    </lineage>
</organism>
<proteinExistence type="predicted"/>
<comment type="catalytic activity">
    <reaction evidence="1">
        <text>2 glutathione + H2O2 = glutathione disulfide + 2 H2O</text>
        <dbReference type="Rhea" id="RHEA:16833"/>
        <dbReference type="ChEBI" id="CHEBI:15377"/>
        <dbReference type="ChEBI" id="CHEBI:16240"/>
        <dbReference type="ChEBI" id="CHEBI:57925"/>
        <dbReference type="ChEBI" id="CHEBI:58297"/>
        <dbReference type="EC" id="1.11.1.9"/>
    </reaction>
</comment>
<dbReference type="PRINTS" id="PR00160">
    <property type="entry name" value="GLUTAREDOXIN"/>
</dbReference>
<dbReference type="NCBIfam" id="TIGR02180">
    <property type="entry name" value="GRX_euk"/>
    <property type="match status" value="1"/>
</dbReference>
<name>A0A061ARW1_RHOTO</name>
<evidence type="ECO:0000313" key="9">
    <source>
        <dbReference type="EMBL" id="CDR40311.1"/>
    </source>
</evidence>
<dbReference type="CDD" id="cd03419">
    <property type="entry name" value="GRX_GRXh_1_2_like"/>
    <property type="match status" value="1"/>
</dbReference>
<accession>A0A061ARW1</accession>
<dbReference type="GO" id="GO:0004602">
    <property type="term" value="F:glutathione peroxidase activity"/>
    <property type="evidence" value="ECO:0007669"/>
    <property type="project" value="UniProtKB-EC"/>
</dbReference>
<dbReference type="InterPro" id="IPR002109">
    <property type="entry name" value="Glutaredoxin"/>
</dbReference>
<dbReference type="PANTHER" id="PTHR45694:SF18">
    <property type="entry name" value="GLUTAREDOXIN-1-RELATED"/>
    <property type="match status" value="1"/>
</dbReference>
<evidence type="ECO:0000259" key="8">
    <source>
        <dbReference type="Pfam" id="PF00462"/>
    </source>
</evidence>
<evidence type="ECO:0000256" key="6">
    <source>
        <dbReference type="ARBA" id="ARBA00023284"/>
    </source>
</evidence>
<dbReference type="InterPro" id="IPR011899">
    <property type="entry name" value="Glutaredoxin_euk/vir"/>
</dbReference>
<evidence type="ECO:0000256" key="3">
    <source>
        <dbReference type="ARBA" id="ARBA00022448"/>
    </source>
</evidence>
<sequence>MLTRRARLLTVLAVVSLLPIVALIQTYRHLAYRSSTSLSLADSSLSLSHITPPPAEAAQPPQTVTMSAKEAVEQKIAQGKRTVVFSKSYCPYCRRAKQILKDAGEDFDVYELDQMEEGSDWQNALANKTGQRTVPSIWIGGKFIGGCSDLEAKQRSGELKTLLGGKAKF</sequence>
<protein>
    <recommendedName>
        <fullName evidence="2">glutathione peroxidase</fullName>
        <ecNumber evidence="2">1.11.1.9</ecNumber>
    </recommendedName>
</protein>
<dbReference type="GO" id="GO:0005737">
    <property type="term" value="C:cytoplasm"/>
    <property type="evidence" value="ECO:0007669"/>
    <property type="project" value="TreeGrafter"/>
</dbReference>
<dbReference type="GO" id="GO:0015038">
    <property type="term" value="F:glutathione disulfide oxidoreductase activity"/>
    <property type="evidence" value="ECO:0007669"/>
    <property type="project" value="TreeGrafter"/>
</dbReference>
<dbReference type="PROSITE" id="PS51354">
    <property type="entry name" value="GLUTAREDOXIN_2"/>
    <property type="match status" value="1"/>
</dbReference>
<keyword evidence="6" id="KW-0676">Redox-active center</keyword>
<evidence type="ECO:0000256" key="2">
    <source>
        <dbReference type="ARBA" id="ARBA00012310"/>
    </source>
</evidence>
<dbReference type="Pfam" id="PF00462">
    <property type="entry name" value="Glutaredoxin"/>
    <property type="match status" value="1"/>
</dbReference>
<dbReference type="GO" id="GO:0034599">
    <property type="term" value="P:cellular response to oxidative stress"/>
    <property type="evidence" value="ECO:0007669"/>
    <property type="project" value="TreeGrafter"/>
</dbReference>
<keyword evidence="4" id="KW-0249">Electron transport</keyword>
<evidence type="ECO:0000256" key="1">
    <source>
        <dbReference type="ARBA" id="ARBA00000217"/>
    </source>
</evidence>
<dbReference type="InterPro" id="IPR011767">
    <property type="entry name" value="GLR_AS"/>
</dbReference>
<reference evidence="9" key="1">
    <citation type="journal article" date="2014" name="Genome Announc.">
        <title>Draft genome sequence of Rhodosporidium toruloides CECT1137, an oleaginous yeast of biotechnological interest.</title>
        <authorList>
            <person name="Morin N."/>
            <person name="Calcas X."/>
            <person name="Devillers H."/>
            <person name="Durrens P."/>
            <person name="Sherman D.J."/>
            <person name="Nicaud J.-M."/>
            <person name="Neuveglise C."/>
        </authorList>
    </citation>
    <scope>NUCLEOTIDE SEQUENCE</scope>
    <source>
        <strain evidence="9">CECT1137</strain>
    </source>
</reference>
<dbReference type="EC" id="1.11.1.9" evidence="2"/>
<keyword evidence="5" id="KW-1015">Disulfide bond</keyword>
<dbReference type="InterPro" id="IPR014025">
    <property type="entry name" value="Glutaredoxin_subgr"/>
</dbReference>
<dbReference type="GO" id="GO:0004364">
    <property type="term" value="F:glutathione transferase activity"/>
    <property type="evidence" value="ECO:0007669"/>
    <property type="project" value="UniProtKB-EC"/>
</dbReference>
<dbReference type="PANTHER" id="PTHR45694">
    <property type="entry name" value="GLUTAREDOXIN 2"/>
    <property type="match status" value="1"/>
</dbReference>
<dbReference type="SUPFAM" id="SSF52833">
    <property type="entry name" value="Thioredoxin-like"/>
    <property type="match status" value="1"/>
</dbReference>
<comment type="catalytic activity">
    <reaction evidence="7">
        <text>1-chloro-2,4-dinitrobenzene + glutathione = 2,4-dinitrophenyl-S-glutathione + chloride + H(+)</text>
        <dbReference type="Rhea" id="RHEA:51220"/>
        <dbReference type="ChEBI" id="CHEBI:15378"/>
        <dbReference type="ChEBI" id="CHEBI:17996"/>
        <dbReference type="ChEBI" id="CHEBI:34718"/>
        <dbReference type="ChEBI" id="CHEBI:57925"/>
        <dbReference type="ChEBI" id="CHEBI:133977"/>
        <dbReference type="EC" id="2.5.1.18"/>
    </reaction>
</comment>
<evidence type="ECO:0000256" key="7">
    <source>
        <dbReference type="ARBA" id="ARBA00035808"/>
    </source>
</evidence>
<dbReference type="PROSITE" id="PS00195">
    <property type="entry name" value="GLUTAREDOXIN_1"/>
    <property type="match status" value="1"/>
</dbReference>
<keyword evidence="3" id="KW-0813">Transport</keyword>
<dbReference type="InterPro" id="IPR036249">
    <property type="entry name" value="Thioredoxin-like_sf"/>
</dbReference>
<dbReference type="OrthoDB" id="418495at2759"/>
<feature type="domain" description="Glutaredoxin" evidence="8">
    <location>
        <begin position="83"/>
        <end position="144"/>
    </location>
</feature>
<evidence type="ECO:0000256" key="4">
    <source>
        <dbReference type="ARBA" id="ARBA00022982"/>
    </source>
</evidence>
<dbReference type="EMBL" id="LK052940">
    <property type="protein sequence ID" value="CDR40311.1"/>
    <property type="molecule type" value="Genomic_DNA"/>
</dbReference>
<gene>
    <name evidence="9" type="ORF">RHTO0S_05e01244g</name>
</gene>
<dbReference type="AlphaFoldDB" id="A0A061ARW1"/>
<evidence type="ECO:0000256" key="5">
    <source>
        <dbReference type="ARBA" id="ARBA00023157"/>
    </source>
</evidence>